<dbReference type="InParanoid" id="A0A7I4CXH0"/>
<keyword evidence="9" id="KW-1185">Reference proteome</keyword>
<keyword evidence="3" id="KW-0175">Coiled coil</keyword>
<dbReference type="EnsemblPlants" id="Pp3c24_6460V3.3">
    <property type="protein sequence ID" value="Pp3c24_6460V3.3"/>
    <property type="gene ID" value="Pp3c24_6460"/>
</dbReference>
<dbReference type="Gramene" id="Pp3c24_6460V3.3">
    <property type="protein sequence ID" value="Pp3c24_6460V3.3"/>
    <property type="gene ID" value="Pp3c24_6460"/>
</dbReference>
<dbReference type="AlphaFoldDB" id="A0A7I4CXH0"/>
<dbReference type="InterPro" id="IPR003035">
    <property type="entry name" value="RWP-RK_dom"/>
</dbReference>
<dbReference type="InterPro" id="IPR044607">
    <property type="entry name" value="RKD-like"/>
</dbReference>
<evidence type="ECO:0000256" key="4">
    <source>
        <dbReference type="ARBA" id="ARBA00023125"/>
    </source>
</evidence>
<evidence type="ECO:0000259" key="7">
    <source>
        <dbReference type="PROSITE" id="PS51519"/>
    </source>
</evidence>
<organism evidence="8 9">
    <name type="scientific">Physcomitrium patens</name>
    <name type="common">Spreading-leaved earth moss</name>
    <name type="synonym">Physcomitrella patens</name>
    <dbReference type="NCBI Taxonomy" id="3218"/>
    <lineage>
        <taxon>Eukaryota</taxon>
        <taxon>Viridiplantae</taxon>
        <taxon>Streptophyta</taxon>
        <taxon>Embryophyta</taxon>
        <taxon>Bryophyta</taxon>
        <taxon>Bryophytina</taxon>
        <taxon>Bryopsida</taxon>
        <taxon>Funariidae</taxon>
        <taxon>Funariales</taxon>
        <taxon>Funariaceae</taxon>
        <taxon>Physcomitrium</taxon>
    </lineage>
</organism>
<evidence type="ECO:0000313" key="8">
    <source>
        <dbReference type="EnsemblPlants" id="Pp3c24_6460V3.4"/>
    </source>
</evidence>
<keyword evidence="6" id="KW-0539">Nucleus</keyword>
<dbReference type="GO" id="GO:0003700">
    <property type="term" value="F:DNA-binding transcription factor activity"/>
    <property type="evidence" value="ECO:0007669"/>
    <property type="project" value="InterPro"/>
</dbReference>
<reference evidence="8 9" key="2">
    <citation type="journal article" date="2018" name="Plant J.">
        <title>The Physcomitrella patens chromosome-scale assembly reveals moss genome structure and evolution.</title>
        <authorList>
            <person name="Lang D."/>
            <person name="Ullrich K.K."/>
            <person name="Murat F."/>
            <person name="Fuchs J."/>
            <person name="Jenkins J."/>
            <person name="Haas F.B."/>
            <person name="Piednoel M."/>
            <person name="Gundlach H."/>
            <person name="Van Bel M."/>
            <person name="Meyberg R."/>
            <person name="Vives C."/>
            <person name="Morata J."/>
            <person name="Symeonidi A."/>
            <person name="Hiss M."/>
            <person name="Muchero W."/>
            <person name="Kamisugi Y."/>
            <person name="Saleh O."/>
            <person name="Blanc G."/>
            <person name="Decker E.L."/>
            <person name="van Gessel N."/>
            <person name="Grimwood J."/>
            <person name="Hayes R.D."/>
            <person name="Graham S.W."/>
            <person name="Gunter L.E."/>
            <person name="McDaniel S.F."/>
            <person name="Hoernstein S.N.W."/>
            <person name="Larsson A."/>
            <person name="Li F.W."/>
            <person name="Perroud P.F."/>
            <person name="Phillips J."/>
            <person name="Ranjan P."/>
            <person name="Rokshar D.S."/>
            <person name="Rothfels C.J."/>
            <person name="Schneider L."/>
            <person name="Shu S."/>
            <person name="Stevenson D.W."/>
            <person name="Thummler F."/>
            <person name="Tillich M."/>
            <person name="Villarreal Aguilar J.C."/>
            <person name="Widiez T."/>
            <person name="Wong G.K."/>
            <person name="Wymore A."/>
            <person name="Zhang Y."/>
            <person name="Zimmer A.D."/>
            <person name="Quatrano R.S."/>
            <person name="Mayer K.F.X."/>
            <person name="Goodstein D."/>
            <person name="Casacuberta J.M."/>
            <person name="Vandepoele K."/>
            <person name="Reski R."/>
            <person name="Cuming A.C."/>
            <person name="Tuskan G.A."/>
            <person name="Maumus F."/>
            <person name="Salse J."/>
            <person name="Schmutz J."/>
            <person name="Rensing S.A."/>
        </authorList>
    </citation>
    <scope>NUCLEOTIDE SEQUENCE [LARGE SCALE GENOMIC DNA]</scope>
    <source>
        <strain evidence="8 9">cv. Gransden 2004</strain>
    </source>
</reference>
<dbReference type="PANTHER" id="PTHR46373:SF5">
    <property type="entry name" value="RWP-RK DOMAIN PROTEIN"/>
    <property type="match status" value="1"/>
</dbReference>
<comment type="function">
    <text evidence="1">Putative transcription factor.</text>
</comment>
<feature type="domain" description="RWP-RK" evidence="7">
    <location>
        <begin position="449"/>
        <end position="529"/>
    </location>
</feature>
<evidence type="ECO:0000256" key="1">
    <source>
        <dbReference type="ARBA" id="ARBA00004049"/>
    </source>
</evidence>
<dbReference type="OMA" id="MGANGRC"/>
<dbReference type="GO" id="GO:0003677">
    <property type="term" value="F:DNA binding"/>
    <property type="evidence" value="ECO:0007669"/>
    <property type="project" value="UniProtKB-KW"/>
</dbReference>
<keyword evidence="5" id="KW-0804">Transcription</keyword>
<reference evidence="8" key="3">
    <citation type="submission" date="2020-12" db="UniProtKB">
        <authorList>
            <consortium name="EnsemblPlants"/>
        </authorList>
    </citation>
    <scope>IDENTIFICATION</scope>
</reference>
<dbReference type="EnsemblPlants" id="Pp3c24_6460V3.4">
    <property type="protein sequence ID" value="Pp3c24_6460V3.4"/>
    <property type="gene ID" value="Pp3c24_6460"/>
</dbReference>
<dbReference type="Proteomes" id="UP000006727">
    <property type="component" value="Chromosome 24"/>
</dbReference>
<dbReference type="PANTHER" id="PTHR46373">
    <property type="entry name" value="PROTEIN RKD4"/>
    <property type="match status" value="1"/>
</dbReference>
<evidence type="ECO:0000256" key="6">
    <source>
        <dbReference type="ARBA" id="ARBA00023242"/>
    </source>
</evidence>
<evidence type="ECO:0000313" key="9">
    <source>
        <dbReference type="Proteomes" id="UP000006727"/>
    </source>
</evidence>
<keyword evidence="4" id="KW-0238">DNA-binding</keyword>
<proteinExistence type="predicted"/>
<dbReference type="Pfam" id="PF02042">
    <property type="entry name" value="RWP-RK"/>
    <property type="match status" value="1"/>
</dbReference>
<dbReference type="EMBL" id="ABEU02000024">
    <property type="status" value="NOT_ANNOTATED_CDS"/>
    <property type="molecule type" value="Genomic_DNA"/>
</dbReference>
<sequence length="553" mass="60127">MASGLLESSTCEEVVLDASNSPRFDINEFLKPPKDFNTDEQFFNFSAFNIPAPTGNMLTPLPPLNIRRSGRSDGGPEPDCNALFFDGKEVDGDAAYAEDTLNEELIAFDETATDIAKDPFAHFNVSLDSYINNPPISPVSLEVPTPVCSLERVVPSMTCPSTICTTGFYMVGDTGGLVDMEDRAFVSVEYGASTSGGAHSMNFSGTPLNWDMVREGSIQPNAGKSQNQQFQCASCQILRRIVHSNGGFYVVPSMANVRLTDHDEIVESTLLDIAAFDILQLVLRLVGVACCMRIQDTKLEIHGCDGQSYHAVLQTRFCIDDGFPASFEQQMVEFLVANAEYVKHFLLQYSLLRRKEGFVLQHDSLASHGSGGVGMGMSSERVMGANGRCISKQIGHIAPPEVLCNSSAYSSSGCTYGKAGLKQDKFHGSGSIDSSDNADASVGLVKPQKSNAAAQRERTGKLKMIDLAQHFHLPINAAAKELGICPTVLKKICRRNGMRRWPHRKIKSIERIIATLEQTIAEGSGQGDEGIRLEIAMLRNERAQLCAGFSGDI</sequence>
<keyword evidence="2" id="KW-0805">Transcription regulation</keyword>
<evidence type="ECO:0000256" key="5">
    <source>
        <dbReference type="ARBA" id="ARBA00023163"/>
    </source>
</evidence>
<protein>
    <recommendedName>
        <fullName evidence="7">RWP-RK domain-containing protein</fullName>
    </recommendedName>
</protein>
<accession>A0A7I4CXH0</accession>
<evidence type="ECO:0000256" key="2">
    <source>
        <dbReference type="ARBA" id="ARBA00023015"/>
    </source>
</evidence>
<dbReference type="PROSITE" id="PS51519">
    <property type="entry name" value="RWP_RK"/>
    <property type="match status" value="1"/>
</dbReference>
<name>A0A7I4CXH0_PHYPA</name>
<dbReference type="Gramene" id="Pp3c24_6460V3.4">
    <property type="protein sequence ID" value="Pp3c24_6460V3.4"/>
    <property type="gene ID" value="Pp3c24_6460"/>
</dbReference>
<reference evidence="8 9" key="1">
    <citation type="journal article" date="2008" name="Science">
        <title>The Physcomitrella genome reveals evolutionary insights into the conquest of land by plants.</title>
        <authorList>
            <person name="Rensing S."/>
            <person name="Lang D."/>
            <person name="Zimmer A."/>
            <person name="Terry A."/>
            <person name="Salamov A."/>
            <person name="Shapiro H."/>
            <person name="Nishiyama T."/>
            <person name="Perroud P.-F."/>
            <person name="Lindquist E."/>
            <person name="Kamisugi Y."/>
            <person name="Tanahashi T."/>
            <person name="Sakakibara K."/>
            <person name="Fujita T."/>
            <person name="Oishi K."/>
            <person name="Shin-I T."/>
            <person name="Kuroki Y."/>
            <person name="Toyoda A."/>
            <person name="Suzuki Y."/>
            <person name="Hashimoto A."/>
            <person name="Yamaguchi K."/>
            <person name="Sugano A."/>
            <person name="Kohara Y."/>
            <person name="Fujiyama A."/>
            <person name="Anterola A."/>
            <person name="Aoki S."/>
            <person name="Ashton N."/>
            <person name="Barbazuk W.B."/>
            <person name="Barker E."/>
            <person name="Bennetzen J."/>
            <person name="Bezanilla M."/>
            <person name="Blankenship R."/>
            <person name="Cho S.H."/>
            <person name="Dutcher S."/>
            <person name="Estelle M."/>
            <person name="Fawcett J.A."/>
            <person name="Gundlach H."/>
            <person name="Hanada K."/>
            <person name="Heyl A."/>
            <person name="Hicks K.A."/>
            <person name="Hugh J."/>
            <person name="Lohr M."/>
            <person name="Mayer K."/>
            <person name="Melkozernov A."/>
            <person name="Murata T."/>
            <person name="Nelson D."/>
            <person name="Pils B."/>
            <person name="Prigge M."/>
            <person name="Reiss B."/>
            <person name="Renner T."/>
            <person name="Rombauts S."/>
            <person name="Rushton P."/>
            <person name="Sanderfoot A."/>
            <person name="Schween G."/>
            <person name="Shiu S.-H."/>
            <person name="Stueber K."/>
            <person name="Theodoulou F.L."/>
            <person name="Tu H."/>
            <person name="Van de Peer Y."/>
            <person name="Verrier P.J."/>
            <person name="Waters E."/>
            <person name="Wood A."/>
            <person name="Yang L."/>
            <person name="Cove D."/>
            <person name="Cuming A."/>
            <person name="Hasebe M."/>
            <person name="Lucas S."/>
            <person name="Mishler D.B."/>
            <person name="Reski R."/>
            <person name="Grigoriev I."/>
            <person name="Quatrano R.S."/>
            <person name="Boore J.L."/>
        </authorList>
    </citation>
    <scope>NUCLEOTIDE SEQUENCE [LARGE SCALE GENOMIC DNA]</scope>
    <source>
        <strain evidence="8 9">cv. Gransden 2004</strain>
    </source>
</reference>
<evidence type="ECO:0000256" key="3">
    <source>
        <dbReference type="ARBA" id="ARBA00023054"/>
    </source>
</evidence>